<comment type="caution">
    <text evidence="2">The sequence shown here is derived from an EMBL/GenBank/DDBJ whole genome shotgun (WGS) entry which is preliminary data.</text>
</comment>
<gene>
    <name evidence="2" type="ORF">EV695_3166</name>
</gene>
<dbReference type="Pfam" id="PF12697">
    <property type="entry name" value="Abhydrolase_6"/>
    <property type="match status" value="1"/>
</dbReference>
<evidence type="ECO:0000313" key="3">
    <source>
        <dbReference type="Proteomes" id="UP000294887"/>
    </source>
</evidence>
<evidence type="ECO:0000259" key="1">
    <source>
        <dbReference type="Pfam" id="PF12697"/>
    </source>
</evidence>
<dbReference type="PANTHER" id="PTHR12277:SF81">
    <property type="entry name" value="PROTEIN ABHD13"/>
    <property type="match status" value="1"/>
</dbReference>
<dbReference type="GO" id="GO:0016787">
    <property type="term" value="F:hydrolase activity"/>
    <property type="evidence" value="ECO:0007669"/>
    <property type="project" value="UniProtKB-KW"/>
</dbReference>
<reference evidence="2 3" key="1">
    <citation type="submission" date="2019-03" db="EMBL/GenBank/DDBJ databases">
        <title>Genomic Encyclopedia of Type Strains, Phase IV (KMG-IV): sequencing the most valuable type-strain genomes for metagenomic binning, comparative biology and taxonomic classification.</title>
        <authorList>
            <person name="Goeker M."/>
        </authorList>
    </citation>
    <scope>NUCLEOTIDE SEQUENCE [LARGE SCALE GENOMIC DNA]</scope>
    <source>
        <strain evidence="2 3">DSM 24830</strain>
    </source>
</reference>
<dbReference type="RefSeq" id="WP_131906901.1">
    <property type="nucleotide sequence ID" value="NZ_BAAAFU010000001.1"/>
</dbReference>
<dbReference type="Proteomes" id="UP000294887">
    <property type="component" value="Unassembled WGS sequence"/>
</dbReference>
<dbReference type="PANTHER" id="PTHR12277">
    <property type="entry name" value="ALPHA/BETA HYDROLASE DOMAIN-CONTAINING PROTEIN"/>
    <property type="match status" value="1"/>
</dbReference>
<keyword evidence="2" id="KW-0378">Hydrolase</keyword>
<accession>A0A4R1EZ63</accession>
<dbReference type="OrthoDB" id="9780744at2"/>
<dbReference type="AlphaFoldDB" id="A0A4R1EZ63"/>
<protein>
    <submittedName>
        <fullName evidence="2">Alpha/beta hydrolase family protein</fullName>
    </submittedName>
</protein>
<sequence>MTNKTDHPFKSTNMPFTMKAFFSLTTFVFKIVGAISPTLAGKLALRLFMTPPKVIIPRREKPIRESAKLHFINIKDRQISVRSWGEGPTILLAHGWGGRSSQLMGFIEPLVAAGYRVVGFEIPGHGDSTGKHSNMLDGASIIAEVIKQEGPVEAIIAHSFGTGTTLLSIDKFGVKTPKVVLISTFSGVEFILEIFGDLFSLRQSTLDAMQQVALKKFAHEYHVGWDWNEISPLETIKSCDSELLLIHDDQDHEVPIEEVLPLHNSQPQAKKLITSGFGHRKILLNKEVIDTTIDFITQ</sequence>
<evidence type="ECO:0000313" key="2">
    <source>
        <dbReference type="EMBL" id="TCJ85199.1"/>
    </source>
</evidence>
<dbReference type="Gene3D" id="3.40.50.1820">
    <property type="entry name" value="alpha/beta hydrolase"/>
    <property type="match status" value="1"/>
</dbReference>
<dbReference type="EMBL" id="SMFQ01000004">
    <property type="protein sequence ID" value="TCJ85199.1"/>
    <property type="molecule type" value="Genomic_DNA"/>
</dbReference>
<organism evidence="2 3">
    <name type="scientific">Cocleimonas flava</name>
    <dbReference type="NCBI Taxonomy" id="634765"/>
    <lineage>
        <taxon>Bacteria</taxon>
        <taxon>Pseudomonadati</taxon>
        <taxon>Pseudomonadota</taxon>
        <taxon>Gammaproteobacteria</taxon>
        <taxon>Thiotrichales</taxon>
        <taxon>Thiotrichaceae</taxon>
        <taxon>Cocleimonas</taxon>
    </lineage>
</organism>
<dbReference type="SUPFAM" id="SSF53474">
    <property type="entry name" value="alpha/beta-Hydrolases"/>
    <property type="match status" value="1"/>
</dbReference>
<dbReference type="InterPro" id="IPR000073">
    <property type="entry name" value="AB_hydrolase_1"/>
</dbReference>
<keyword evidence="3" id="KW-1185">Reference proteome</keyword>
<name>A0A4R1EZ63_9GAMM</name>
<dbReference type="InterPro" id="IPR029058">
    <property type="entry name" value="AB_hydrolase_fold"/>
</dbReference>
<proteinExistence type="predicted"/>
<feature type="domain" description="AB hydrolase-1" evidence="1">
    <location>
        <begin position="90"/>
        <end position="190"/>
    </location>
</feature>